<dbReference type="GO" id="GO:0032957">
    <property type="term" value="P:inositol trisphosphate metabolic process"/>
    <property type="evidence" value="ECO:0007669"/>
    <property type="project" value="InterPro"/>
</dbReference>
<evidence type="ECO:0000256" key="9">
    <source>
        <dbReference type="PIRNR" id="PIRNR038186"/>
    </source>
</evidence>
<evidence type="ECO:0000313" key="14">
    <source>
        <dbReference type="EMBL" id="KAK4788455.1"/>
    </source>
</evidence>
<feature type="domain" description="Inositol 1,3,4-trisphosphate 5/6-kinase ATP-grasp" evidence="12">
    <location>
        <begin position="111"/>
        <end position="308"/>
    </location>
</feature>
<dbReference type="GO" id="GO:0052726">
    <property type="term" value="F:inositol-1,3,4-trisphosphate 5-kinase activity"/>
    <property type="evidence" value="ECO:0007669"/>
    <property type="project" value="InterPro"/>
</dbReference>
<dbReference type="GO" id="GO:0000287">
    <property type="term" value="F:magnesium ion binding"/>
    <property type="evidence" value="ECO:0007669"/>
    <property type="project" value="InterPro"/>
</dbReference>
<keyword evidence="8 9" id="KW-0460">Magnesium</keyword>
<feature type="binding site" evidence="10">
    <location>
        <position position="199"/>
    </location>
    <ligand>
        <name>ATP</name>
        <dbReference type="ChEBI" id="CHEBI:30616"/>
    </ligand>
</feature>
<feature type="binding site" evidence="10">
    <location>
        <position position="292"/>
    </location>
    <ligand>
        <name>1D-myo-inositol 1,3,4-trisphosphate</name>
        <dbReference type="ChEBI" id="CHEBI:58414"/>
    </ligand>
</feature>
<evidence type="ECO:0000256" key="5">
    <source>
        <dbReference type="ARBA" id="ARBA00022741"/>
    </source>
</evidence>
<dbReference type="GO" id="GO:0047325">
    <property type="term" value="F:inositol-3,4,5,6-tetrakisphosphate 1-kinase activity"/>
    <property type="evidence" value="ECO:0007669"/>
    <property type="project" value="UniProtKB-EC"/>
</dbReference>
<dbReference type="EC" id="2.7.1.134" evidence="9"/>
<feature type="binding site" evidence="11">
    <location>
        <position position="288"/>
    </location>
    <ligand>
        <name>Mg(2+)</name>
        <dbReference type="ChEBI" id="CHEBI:18420"/>
        <label>2</label>
    </ligand>
</feature>
<feature type="binding site" evidence="11">
    <location>
        <position position="286"/>
    </location>
    <ligand>
        <name>Mg(2+)</name>
        <dbReference type="ChEBI" id="CHEBI:18420"/>
        <label>1</label>
    </ligand>
</feature>
<protein>
    <recommendedName>
        <fullName evidence="9">Inositol-tetrakisphosphate 1-kinase</fullName>
        <ecNumber evidence="9">2.7.1.134</ecNumber>
    </recommendedName>
</protein>
<keyword evidence="6 9" id="KW-0418">Kinase</keyword>
<dbReference type="Proteomes" id="UP001346149">
    <property type="component" value="Unassembled WGS sequence"/>
</dbReference>
<dbReference type="Gene3D" id="3.30.470.20">
    <property type="entry name" value="ATP-grasp fold, B domain"/>
    <property type="match status" value="1"/>
</dbReference>
<dbReference type="AlphaFoldDB" id="A0AAN7LZE3"/>
<dbReference type="InterPro" id="IPR041429">
    <property type="entry name" value="ITPK1_N"/>
</dbReference>
<evidence type="ECO:0000256" key="6">
    <source>
        <dbReference type="ARBA" id="ARBA00022777"/>
    </source>
</evidence>
<keyword evidence="4 9" id="KW-0479">Metal-binding</keyword>
<feature type="binding site" evidence="10">
    <location>
        <position position="141"/>
    </location>
    <ligand>
        <name>ATP</name>
        <dbReference type="ChEBI" id="CHEBI:30616"/>
    </ligand>
</feature>
<feature type="binding site" evidence="11">
    <location>
        <position position="271"/>
    </location>
    <ligand>
        <name>Mg(2+)</name>
        <dbReference type="ChEBI" id="CHEBI:18420"/>
        <label>1</label>
    </ligand>
</feature>
<evidence type="ECO:0000256" key="10">
    <source>
        <dbReference type="PIRSR" id="PIRSR038186-1"/>
    </source>
</evidence>
<keyword evidence="15" id="KW-1185">Reference proteome</keyword>
<comment type="cofactor">
    <cofactor evidence="9 11">
        <name>Mg(2+)</name>
        <dbReference type="ChEBI" id="CHEBI:18420"/>
    </cofactor>
    <text evidence="9 11">Binds 2 magnesium ions per subunit.</text>
</comment>
<evidence type="ECO:0000313" key="15">
    <source>
        <dbReference type="Proteomes" id="UP001346149"/>
    </source>
</evidence>
<dbReference type="GO" id="GO:0005524">
    <property type="term" value="F:ATP binding"/>
    <property type="evidence" value="ECO:0007669"/>
    <property type="project" value="UniProtKB-KW"/>
</dbReference>
<sequence length="324" mass="36435">MADRRIIVGYALSTKKQESFIQDSLVAFASSRGVDLVKIDLERPLADQGPFDCVIHKLYSEDWRRQLVDFTARYPDAVIVDSLDAIERLQSRISMLQVVSQLKLESSTMFLGIPNQIVIYDNDSLFNEPACASLKFPLIAKPLAADGSAESHKLALIFNRDGLGKLNPPIVLQEFVNHGGVIFKVYVVGERVTCVKRKSLPDVSDDKLGSPEGSLSFSQVSNSAINEKHADRGCNGLMLHLENTEMPPQSFINDIARELRQVMKLNLFNFDVIRDARVGTRYLIIDINYFPGYAKMPCYEAVLTEFFCNIVRGREKKREEDPVA</sequence>
<feature type="binding site" evidence="10">
    <location>
        <position position="92"/>
    </location>
    <ligand>
        <name>ATP</name>
        <dbReference type="ChEBI" id="CHEBI:30616"/>
    </ligand>
</feature>
<gene>
    <name evidence="14" type="ORF">SAY86_019774</name>
</gene>
<feature type="binding site" evidence="10">
    <location>
        <position position="152"/>
    </location>
    <ligand>
        <name>1D-myo-inositol 1,3,4-trisphosphate</name>
        <dbReference type="ChEBI" id="CHEBI:58414"/>
    </ligand>
</feature>
<dbReference type="InterPro" id="IPR008656">
    <property type="entry name" value="Inositol_tetrakis-P_1-kinase"/>
</dbReference>
<dbReference type="InterPro" id="IPR040464">
    <property type="entry name" value="InsP(3)kin_ATP-grasp"/>
</dbReference>
<reference evidence="14 15" key="1">
    <citation type="journal article" date="2023" name="Hortic Res">
        <title>Pangenome of water caltrop reveals structural variations and asymmetric subgenome divergence after allopolyploidization.</title>
        <authorList>
            <person name="Zhang X."/>
            <person name="Chen Y."/>
            <person name="Wang L."/>
            <person name="Yuan Y."/>
            <person name="Fang M."/>
            <person name="Shi L."/>
            <person name="Lu R."/>
            <person name="Comes H.P."/>
            <person name="Ma Y."/>
            <person name="Chen Y."/>
            <person name="Huang G."/>
            <person name="Zhou Y."/>
            <person name="Zheng Z."/>
            <person name="Qiu Y."/>
        </authorList>
    </citation>
    <scope>NUCLEOTIDE SEQUENCE [LARGE SCALE GENOMIC DNA]</scope>
    <source>
        <strain evidence="14">F231</strain>
    </source>
</reference>
<evidence type="ECO:0000256" key="4">
    <source>
        <dbReference type="ARBA" id="ARBA00022723"/>
    </source>
</evidence>
<dbReference type="GO" id="GO:0005737">
    <property type="term" value="C:cytoplasm"/>
    <property type="evidence" value="ECO:0007669"/>
    <property type="project" value="TreeGrafter"/>
</dbReference>
<feature type="binding site" evidence="10">
    <location>
        <begin position="173"/>
        <end position="184"/>
    </location>
    <ligand>
        <name>ATP</name>
        <dbReference type="ChEBI" id="CHEBI:30616"/>
    </ligand>
</feature>
<evidence type="ECO:0000256" key="3">
    <source>
        <dbReference type="ARBA" id="ARBA00022679"/>
    </source>
</evidence>
<feature type="binding site" evidence="10">
    <location>
        <position position="16"/>
    </location>
    <ligand>
        <name>1D-myo-inositol 1,3,4-trisphosphate</name>
        <dbReference type="ChEBI" id="CHEBI:58414"/>
    </ligand>
</feature>
<comment type="function">
    <text evidence="9">Kinase that can phosphorylate various inositol polyphosphate such as Ins(3,4,5,6)P4 or Ins(1,3,4)P3.</text>
</comment>
<proteinExistence type="inferred from homology"/>
<dbReference type="PANTHER" id="PTHR14217">
    <property type="entry name" value="INOSITOL-TETRAKISPHOSPHATE 1-KINASE"/>
    <property type="match status" value="1"/>
</dbReference>
<comment type="similarity">
    <text evidence="1 9">Belongs to the ITPK1 family.</text>
</comment>
<feature type="binding site" evidence="10">
    <location>
        <position position="57"/>
    </location>
    <ligand>
        <name>1D-myo-inositol 1,3,4,6-tetrakisphosphate</name>
        <dbReference type="ChEBI" id="CHEBI:57660"/>
    </ligand>
</feature>
<feature type="binding site" evidence="10">
    <location>
        <position position="184"/>
    </location>
    <ligand>
        <name>1D-myo-inositol 1,3,4-trisphosphate</name>
        <dbReference type="ChEBI" id="CHEBI:58414"/>
    </ligand>
</feature>
<name>A0AAN7LZE3_TRANT</name>
<keyword evidence="5 9" id="KW-0547">Nucleotide-binding</keyword>
<feature type="binding site" evidence="10">
    <location>
        <position position="288"/>
    </location>
    <ligand>
        <name>1D-myo-inositol 1,3,4-trisphosphate</name>
        <dbReference type="ChEBI" id="CHEBI:58414"/>
    </ligand>
</feature>
<evidence type="ECO:0000259" key="12">
    <source>
        <dbReference type="Pfam" id="PF05770"/>
    </source>
</evidence>
<keyword evidence="7 9" id="KW-0067">ATP-binding</keyword>
<evidence type="ECO:0000256" key="11">
    <source>
        <dbReference type="PIRSR" id="PIRSR038186-2"/>
    </source>
</evidence>
<accession>A0AAN7LZE3</accession>
<evidence type="ECO:0000256" key="1">
    <source>
        <dbReference type="ARBA" id="ARBA00009601"/>
    </source>
</evidence>
<comment type="catalytic activity">
    <reaction evidence="9">
        <text>1D-myo-inositol 3,4,5,6-tetrakisphosphate + ATP = 1D-myo-inositol 1,3,4,5,6-pentakisphosphate + ADP + H(+)</text>
        <dbReference type="Rhea" id="RHEA:12452"/>
        <dbReference type="ChEBI" id="CHEBI:15378"/>
        <dbReference type="ChEBI" id="CHEBI:30616"/>
        <dbReference type="ChEBI" id="CHEBI:57539"/>
        <dbReference type="ChEBI" id="CHEBI:57733"/>
        <dbReference type="ChEBI" id="CHEBI:456216"/>
        <dbReference type="EC" id="2.7.1.134"/>
    </reaction>
</comment>
<dbReference type="PIRSF" id="PIRSF038186">
    <property type="entry name" value="ITPK"/>
    <property type="match status" value="1"/>
</dbReference>
<dbReference type="Pfam" id="PF05770">
    <property type="entry name" value="Ins134_P3_kin"/>
    <property type="match status" value="1"/>
</dbReference>
<evidence type="ECO:0000259" key="13">
    <source>
        <dbReference type="Pfam" id="PF17927"/>
    </source>
</evidence>
<comment type="caution">
    <text evidence="14">The sequence shown here is derived from an EMBL/GenBank/DDBJ whole genome shotgun (WGS) entry which is preliminary data.</text>
</comment>
<dbReference type="Pfam" id="PF17927">
    <property type="entry name" value="Ins134_P3_kin_N"/>
    <property type="match status" value="1"/>
</dbReference>
<dbReference type="EMBL" id="JAXQNO010000011">
    <property type="protein sequence ID" value="KAK4788455.1"/>
    <property type="molecule type" value="Genomic_DNA"/>
</dbReference>
<comment type="subunit">
    <text evidence="2 9">Monomer.</text>
</comment>
<dbReference type="SUPFAM" id="SSF56059">
    <property type="entry name" value="Glutathione synthetase ATP-binding domain-like"/>
    <property type="match status" value="1"/>
</dbReference>
<feature type="binding site" evidence="11">
    <location>
        <position position="286"/>
    </location>
    <ligand>
        <name>Mg(2+)</name>
        <dbReference type="ChEBI" id="CHEBI:18420"/>
        <label>2</label>
    </ligand>
</feature>
<organism evidence="14 15">
    <name type="scientific">Trapa natans</name>
    <name type="common">Water chestnut</name>
    <dbReference type="NCBI Taxonomy" id="22666"/>
    <lineage>
        <taxon>Eukaryota</taxon>
        <taxon>Viridiplantae</taxon>
        <taxon>Streptophyta</taxon>
        <taxon>Embryophyta</taxon>
        <taxon>Tracheophyta</taxon>
        <taxon>Spermatophyta</taxon>
        <taxon>Magnoliopsida</taxon>
        <taxon>eudicotyledons</taxon>
        <taxon>Gunneridae</taxon>
        <taxon>Pentapetalae</taxon>
        <taxon>rosids</taxon>
        <taxon>malvids</taxon>
        <taxon>Myrtales</taxon>
        <taxon>Lythraceae</taxon>
        <taxon>Trapa</taxon>
    </lineage>
</organism>
<dbReference type="PANTHER" id="PTHR14217:SF24">
    <property type="entry name" value="INOSITOL-TETRAKISPHOSPHATE 1-KINASE 1"/>
    <property type="match status" value="1"/>
</dbReference>
<evidence type="ECO:0000256" key="2">
    <source>
        <dbReference type="ARBA" id="ARBA00011245"/>
    </source>
</evidence>
<keyword evidence="3 9" id="KW-0808">Transferase</keyword>
<evidence type="ECO:0000256" key="8">
    <source>
        <dbReference type="ARBA" id="ARBA00022842"/>
    </source>
</evidence>
<evidence type="ECO:0000256" key="7">
    <source>
        <dbReference type="ARBA" id="ARBA00022840"/>
    </source>
</evidence>
<feature type="domain" description="Inositol-tetrakisphosphate 1-kinase N-terminal" evidence="13">
    <location>
        <begin position="7"/>
        <end position="86"/>
    </location>
</feature>
<dbReference type="FunFam" id="3.30.470.20:FF:000056">
    <property type="entry name" value="Inositol-tetrakisphosphate 1-kinase"/>
    <property type="match status" value="1"/>
</dbReference>
<dbReference type="GO" id="GO:0052725">
    <property type="term" value="F:inositol-1,3,4-trisphosphate 6-kinase activity"/>
    <property type="evidence" value="ECO:0007669"/>
    <property type="project" value="InterPro"/>
</dbReference>